<dbReference type="EMBL" id="JABEZY010271902">
    <property type="protein sequence ID" value="MBA0755822.1"/>
    <property type="molecule type" value="Genomic_DNA"/>
</dbReference>
<proteinExistence type="predicted"/>
<accession>A0A7J9D514</accession>
<dbReference type="OrthoDB" id="987194at2759"/>
<dbReference type="AlphaFoldDB" id="A0A7J9D514"/>
<feature type="non-terminal residue" evidence="1">
    <location>
        <position position="63"/>
    </location>
</feature>
<gene>
    <name evidence="1" type="ORF">Gogos_020020</name>
</gene>
<evidence type="ECO:0000313" key="1">
    <source>
        <dbReference type="EMBL" id="MBA0755822.1"/>
    </source>
</evidence>
<reference evidence="1 2" key="1">
    <citation type="journal article" date="2019" name="Genome Biol. Evol.">
        <title>Insights into the evolution of the New World diploid cottons (Gossypium, subgenus Houzingenia) based on genome sequencing.</title>
        <authorList>
            <person name="Grover C.E."/>
            <person name="Arick M.A. 2nd"/>
            <person name="Thrash A."/>
            <person name="Conover J.L."/>
            <person name="Sanders W.S."/>
            <person name="Peterson D.G."/>
            <person name="Frelichowski J.E."/>
            <person name="Scheffler J.A."/>
            <person name="Scheffler B.E."/>
            <person name="Wendel J.F."/>
        </authorList>
    </citation>
    <scope>NUCLEOTIDE SEQUENCE [LARGE SCALE GENOMIC DNA]</scope>
    <source>
        <strain evidence="1">5</strain>
        <tissue evidence="1">Leaf</tissue>
    </source>
</reference>
<name>A0A7J9D514_GOSGO</name>
<evidence type="ECO:0000313" key="2">
    <source>
        <dbReference type="Proteomes" id="UP000593579"/>
    </source>
</evidence>
<comment type="caution">
    <text evidence="1">The sequence shown here is derived from an EMBL/GenBank/DDBJ whole genome shotgun (WGS) entry which is preliminary data.</text>
</comment>
<dbReference type="Proteomes" id="UP000593579">
    <property type="component" value="Unassembled WGS sequence"/>
</dbReference>
<sequence>MHPLEKFTGFDLCTSVYEEKGRRLRLEYLRVDHFPKVLRHIDDTVLDLFGRLDKKVMPVLTSL</sequence>
<protein>
    <submittedName>
        <fullName evidence="1">Uncharacterized protein</fullName>
    </submittedName>
</protein>
<keyword evidence="2" id="KW-1185">Reference proteome</keyword>
<organism evidence="1 2">
    <name type="scientific">Gossypium gossypioides</name>
    <name type="common">Mexican cotton</name>
    <name type="synonym">Selera gossypioides</name>
    <dbReference type="NCBI Taxonomy" id="34282"/>
    <lineage>
        <taxon>Eukaryota</taxon>
        <taxon>Viridiplantae</taxon>
        <taxon>Streptophyta</taxon>
        <taxon>Embryophyta</taxon>
        <taxon>Tracheophyta</taxon>
        <taxon>Spermatophyta</taxon>
        <taxon>Magnoliopsida</taxon>
        <taxon>eudicotyledons</taxon>
        <taxon>Gunneridae</taxon>
        <taxon>Pentapetalae</taxon>
        <taxon>rosids</taxon>
        <taxon>malvids</taxon>
        <taxon>Malvales</taxon>
        <taxon>Malvaceae</taxon>
        <taxon>Malvoideae</taxon>
        <taxon>Gossypium</taxon>
    </lineage>
</organism>